<organism evidence="4 5">
    <name type="scientific">Sphaerulina musiva (strain SO2202)</name>
    <name type="common">Poplar stem canker fungus</name>
    <name type="synonym">Septoria musiva</name>
    <dbReference type="NCBI Taxonomy" id="692275"/>
    <lineage>
        <taxon>Eukaryota</taxon>
        <taxon>Fungi</taxon>
        <taxon>Dikarya</taxon>
        <taxon>Ascomycota</taxon>
        <taxon>Pezizomycotina</taxon>
        <taxon>Dothideomycetes</taxon>
        <taxon>Dothideomycetidae</taxon>
        <taxon>Mycosphaerellales</taxon>
        <taxon>Mycosphaerellaceae</taxon>
        <taxon>Sphaerulina</taxon>
    </lineage>
</organism>
<reference evidence="4 5" key="1">
    <citation type="journal article" date="2012" name="PLoS Pathog.">
        <title>Diverse lifestyles and strategies of plant pathogenesis encoded in the genomes of eighteen Dothideomycetes fungi.</title>
        <authorList>
            <person name="Ohm R.A."/>
            <person name="Feau N."/>
            <person name="Henrissat B."/>
            <person name="Schoch C.L."/>
            <person name="Horwitz B.A."/>
            <person name="Barry K.W."/>
            <person name="Condon B.J."/>
            <person name="Copeland A.C."/>
            <person name="Dhillon B."/>
            <person name="Glaser F."/>
            <person name="Hesse C.N."/>
            <person name="Kosti I."/>
            <person name="LaButti K."/>
            <person name="Lindquist E.A."/>
            <person name="Lucas S."/>
            <person name="Salamov A.A."/>
            <person name="Bradshaw R.E."/>
            <person name="Ciuffetti L."/>
            <person name="Hamelin R.C."/>
            <person name="Kema G.H.J."/>
            <person name="Lawrence C."/>
            <person name="Scott J.A."/>
            <person name="Spatafora J.W."/>
            <person name="Turgeon B.G."/>
            <person name="de Wit P.J.G.M."/>
            <person name="Zhong S."/>
            <person name="Goodwin S.B."/>
            <person name="Grigoriev I.V."/>
        </authorList>
    </citation>
    <scope>NUCLEOTIDE SEQUENCE [LARGE SCALE GENOMIC DNA]</scope>
    <source>
        <strain evidence="4 5">SO2202</strain>
    </source>
</reference>
<gene>
    <name evidence="4" type="ORF">SEPMUDRAFT_148430</name>
</gene>
<dbReference type="EMBL" id="KB456262">
    <property type="protein sequence ID" value="EMF14854.1"/>
    <property type="molecule type" value="Genomic_DNA"/>
</dbReference>
<accession>M3DAF9</accession>
<proteinExistence type="predicted"/>
<feature type="coiled-coil region" evidence="1">
    <location>
        <begin position="212"/>
        <end position="239"/>
    </location>
</feature>
<protein>
    <submittedName>
        <fullName evidence="4">RNB-domain-containing protein</fullName>
    </submittedName>
</protein>
<dbReference type="Pfam" id="PF23216">
    <property type="entry name" value="WHD_CYT4"/>
    <property type="match status" value="1"/>
</dbReference>
<evidence type="ECO:0000313" key="5">
    <source>
        <dbReference type="Proteomes" id="UP000016931"/>
    </source>
</evidence>
<dbReference type="GO" id="GO:0000932">
    <property type="term" value="C:P-body"/>
    <property type="evidence" value="ECO:0007669"/>
    <property type="project" value="TreeGrafter"/>
</dbReference>
<dbReference type="InterPro" id="IPR012340">
    <property type="entry name" value="NA-bd_OB-fold"/>
</dbReference>
<dbReference type="GO" id="GO:0006402">
    <property type="term" value="P:mRNA catabolic process"/>
    <property type="evidence" value="ECO:0007669"/>
    <property type="project" value="TreeGrafter"/>
</dbReference>
<dbReference type="Pfam" id="PF23214">
    <property type="entry name" value="SH3_CYT4"/>
    <property type="match status" value="1"/>
</dbReference>
<dbReference type="InterPro" id="IPR050180">
    <property type="entry name" value="RNR_Ribonuclease"/>
</dbReference>
<name>M3DAF9_SPHMS</name>
<feature type="region of interest" description="Disordered" evidence="2">
    <location>
        <begin position="240"/>
        <end position="264"/>
    </location>
</feature>
<dbReference type="InterPro" id="IPR001900">
    <property type="entry name" value="RNase_II/R"/>
</dbReference>
<dbReference type="Pfam" id="PF00773">
    <property type="entry name" value="RNB"/>
    <property type="match status" value="1"/>
</dbReference>
<dbReference type="SUPFAM" id="SSF50249">
    <property type="entry name" value="Nucleic acid-binding proteins"/>
    <property type="match status" value="1"/>
</dbReference>
<evidence type="ECO:0000256" key="1">
    <source>
        <dbReference type="SAM" id="Coils"/>
    </source>
</evidence>
<evidence type="ECO:0000256" key="2">
    <source>
        <dbReference type="SAM" id="MobiDB-lite"/>
    </source>
</evidence>
<dbReference type="InterPro" id="IPR056625">
    <property type="entry name" value="SH3_CYT4"/>
</dbReference>
<feature type="compositionally biased region" description="Low complexity" evidence="2">
    <location>
        <begin position="246"/>
        <end position="260"/>
    </location>
</feature>
<keyword evidence="5" id="KW-1185">Reference proteome</keyword>
<dbReference type="InterPro" id="IPR056624">
    <property type="entry name" value="WH_CYT4"/>
</dbReference>
<dbReference type="Proteomes" id="UP000016931">
    <property type="component" value="Unassembled WGS sequence"/>
</dbReference>
<dbReference type="GeneID" id="27902061"/>
<evidence type="ECO:0000313" key="4">
    <source>
        <dbReference type="EMBL" id="EMF14854.1"/>
    </source>
</evidence>
<dbReference type="OMA" id="WPYFFPR"/>
<dbReference type="GO" id="GO:0003723">
    <property type="term" value="F:RNA binding"/>
    <property type="evidence" value="ECO:0007669"/>
    <property type="project" value="InterPro"/>
</dbReference>
<evidence type="ECO:0000259" key="3">
    <source>
        <dbReference type="SMART" id="SM00955"/>
    </source>
</evidence>
<dbReference type="SMART" id="SM00955">
    <property type="entry name" value="RNB"/>
    <property type="match status" value="1"/>
</dbReference>
<dbReference type="eggNOG" id="KOG2102">
    <property type="taxonomic scope" value="Eukaryota"/>
</dbReference>
<dbReference type="PANTHER" id="PTHR23355:SF65">
    <property type="entry name" value="EXORIBONUCLEASE CYT-4, PUTATIVE (AFU_ORTHOLOGUE AFUA_7G01550)-RELATED"/>
    <property type="match status" value="1"/>
</dbReference>
<dbReference type="RefSeq" id="XP_016762975.1">
    <property type="nucleotide sequence ID" value="XM_016904924.1"/>
</dbReference>
<dbReference type="OrthoDB" id="2285229at2759"/>
<dbReference type="PANTHER" id="PTHR23355">
    <property type="entry name" value="RIBONUCLEASE"/>
    <property type="match status" value="1"/>
</dbReference>
<dbReference type="GO" id="GO:0000175">
    <property type="term" value="F:3'-5'-RNA exonuclease activity"/>
    <property type="evidence" value="ECO:0007669"/>
    <property type="project" value="TreeGrafter"/>
</dbReference>
<feature type="domain" description="RNB" evidence="3">
    <location>
        <begin position="863"/>
        <end position="1228"/>
    </location>
</feature>
<dbReference type="HOGENOM" id="CLU_002512_0_1_1"/>
<dbReference type="STRING" id="692275.M3DAF9"/>
<sequence>MLTSRHGALGQTSGKATAWVCLSCRTKRHRRGQHTVADTNTTTDVVDGHGRPIVRRHMIGNRIKRPRVETHSWEKAKIGIPAVEYAEKIACLDIKSFAEHVHPSIGQELQIKFSKGRRLKAKVRDHKVAEGARRYDWTVGPKPSAFRKGSWMSINHEGFKFDIEAASDESIQRASGTGKGKGPASQELAFEQSDGSFLARKKLHNSRVGRHSEELLMAIDEQKSAIQDMEAARKNERAQVAANQESTVSSAAATARPTSSENDFAEQRILDRSSWGNIAVYQNPNHDFLGLVSRQCAQHANDKQKPCPALPRLSSYNLSRTWPMQSNVRHIFAWQTAQPAQQLRAYHSSHTHDLQVAPAESLDSFERSSANVDASTKPPDPISEKRGGIRAQLRQWQELHGREELMPDLPPEDDGPIDFETPYNSLTRLPNAQSMNQEAEKASEENDRIAFFSDNKEGFEGTSKEQSRFLEPGDLVELEFLHTERESVMAIYVRRVAKGTGQFLTLNGRWQHVNEGAIPFSVPGWINPKMLEPLLKYLPDPQNEADLKQLRLQSKTEDLDVPREVSSHLVARLQEFADEVRELYRRNASALDDAHNLLAHETDLRYGSVVSAAATLLNMPVSKLPLAALFTVRKALANGGFGFNIDRRSHRLTGYMQIRSKEQVRMVEQVRVWIRQWQEDSALKASMDAERARKYRSTKGAQIMYSFLEKSRRIIQRQRQNRDAVPESGNVGPSKTRLSLQMHKETVSVEMGNEFTEEESQIVKFIEAWCCSNMFLGLTRIESLPPLILHALGVYPDSDLKMSIGYLFLQELGTIVPYENRVRFDQYLLLPSSQHSKPLQKLMTAVLGMRETPNFYDSMSDLRHDWKDLPVYCIDDASAKEIDDGLSIEDAGVGADGKQQHWMHIHIANPTAFFSRDHPLAKMARHMGETLYMPERTYMMLPQWSTARHFSLAPNRPCLTFSAKIDCDGHLLETKVRPGIIRNVFRVTYDEIQEVLGDGGRHVQPEKIILTVGGAPPPSRDHISDAGILADGNLSDIRKLRDLALARSAIRRRAGGIFFEQHHPDMRVWQGTRSPGLAWDHPHRKGSRTIRGDPIIQMQSQRLVNYFTASRENSQVLVSEAMLLCSEIAARYCADRNIPIIYRGTVDIALPGDEQPKEQQWKDFLAQGKDLPMHLGLPYLHSFGHTVLRTRPLKHAYLGMDYYAKVTSPLRRYGDMILHWQIEAALRYEASSGQSLLAQANDKNAKHDRTFLPFSTSALETIMVGLQPRETMITRAKRYSNDFWAAMLLFRMFHYKEGGAGPVPTSTDVSFAGALPPGEGGFPYETLTVFLPNSPDGARHDTLGGICLEMSVGVEMMKPGYVDSGMEQPMQGDVWEVGLERVDVYLRKIVCRPKRLVGRDAL</sequence>
<feature type="region of interest" description="Disordered" evidence="2">
    <location>
        <begin position="361"/>
        <end position="385"/>
    </location>
</feature>
<keyword evidence="1" id="KW-0175">Coiled coil</keyword>